<dbReference type="EMBL" id="CADEAL010000587">
    <property type="protein sequence ID" value="CAB1422480.1"/>
    <property type="molecule type" value="Genomic_DNA"/>
</dbReference>
<protein>
    <submittedName>
        <fullName evidence="2">Uncharacterized protein</fullName>
    </submittedName>
</protein>
<evidence type="ECO:0000313" key="3">
    <source>
        <dbReference type="Proteomes" id="UP001153269"/>
    </source>
</evidence>
<feature type="compositionally biased region" description="Basic and acidic residues" evidence="1">
    <location>
        <begin position="1"/>
        <end position="12"/>
    </location>
</feature>
<reference evidence="2" key="1">
    <citation type="submission" date="2020-03" db="EMBL/GenBank/DDBJ databases">
        <authorList>
            <person name="Weist P."/>
        </authorList>
    </citation>
    <scope>NUCLEOTIDE SEQUENCE</scope>
</reference>
<evidence type="ECO:0000313" key="2">
    <source>
        <dbReference type="EMBL" id="CAB1422480.1"/>
    </source>
</evidence>
<gene>
    <name evidence="2" type="ORF">PLEPLA_LOCUS10396</name>
</gene>
<dbReference type="AlphaFoldDB" id="A0A9N7U0J4"/>
<evidence type="ECO:0000256" key="1">
    <source>
        <dbReference type="SAM" id="MobiDB-lite"/>
    </source>
</evidence>
<name>A0A9N7U0J4_PLEPL</name>
<proteinExistence type="predicted"/>
<accession>A0A9N7U0J4</accession>
<keyword evidence="3" id="KW-1185">Reference proteome</keyword>
<dbReference type="Proteomes" id="UP001153269">
    <property type="component" value="Unassembled WGS sequence"/>
</dbReference>
<feature type="region of interest" description="Disordered" evidence="1">
    <location>
        <begin position="1"/>
        <end position="63"/>
    </location>
</feature>
<comment type="caution">
    <text evidence="2">The sequence shown here is derived from an EMBL/GenBank/DDBJ whole genome shotgun (WGS) entry which is preliminary data.</text>
</comment>
<feature type="compositionally biased region" description="Polar residues" evidence="1">
    <location>
        <begin position="47"/>
        <end position="63"/>
    </location>
</feature>
<organism evidence="2 3">
    <name type="scientific">Pleuronectes platessa</name>
    <name type="common">European plaice</name>
    <dbReference type="NCBI Taxonomy" id="8262"/>
    <lineage>
        <taxon>Eukaryota</taxon>
        <taxon>Metazoa</taxon>
        <taxon>Chordata</taxon>
        <taxon>Craniata</taxon>
        <taxon>Vertebrata</taxon>
        <taxon>Euteleostomi</taxon>
        <taxon>Actinopterygii</taxon>
        <taxon>Neopterygii</taxon>
        <taxon>Teleostei</taxon>
        <taxon>Neoteleostei</taxon>
        <taxon>Acanthomorphata</taxon>
        <taxon>Carangaria</taxon>
        <taxon>Pleuronectiformes</taxon>
        <taxon>Pleuronectoidei</taxon>
        <taxon>Pleuronectidae</taxon>
        <taxon>Pleuronectes</taxon>
    </lineage>
</organism>
<sequence>MISEVELQRVQEEDNGGGLSEVNATMRKSINGKRQAGSLRGGLPLETSLQTHHPTPTLKNGLTTSLEEGGMALCRATEEEAEESTGKMPPQRKTPCSFVTLPLLCLRFIIRLCIDASTK</sequence>